<sequence>MSFYVTRMTDVIGDRWTVEYEGRGPDGFLIWVSRGFDAPAGRLEVGSSRELAPELRAAVIADAREWLADFVSEDEERLLAERERIAGRPDEEDWAPPGLSRFELRVDGPAEEYAARLRTVLAAAVDRAVAGAGIDPAVVPGPLPAWFAAACANDGSGVPGFARRGAERFRAAGHGVGWSAEGWLERFEIDCPFRTWSWWDLTGGDDRTTLSLWVDAAGEDFFACDELRWAAYTAGAQAVTGPALDRLDGWRGEPSV</sequence>
<name>A0AAU8JZ27_9ACTN</name>
<accession>A0AAU8JZ27</accession>
<dbReference type="EMBL" id="CP159872">
    <property type="protein sequence ID" value="XCM80538.1"/>
    <property type="molecule type" value="Genomic_DNA"/>
</dbReference>
<dbReference type="RefSeq" id="WP_354641474.1">
    <property type="nucleotide sequence ID" value="NZ_CP159872.1"/>
</dbReference>
<dbReference type="KEGG" id="kcm:ABWK59_17235"/>
<dbReference type="AlphaFoldDB" id="A0AAU8JZ27"/>
<reference evidence="1" key="1">
    <citation type="submission" date="2024-06" db="EMBL/GenBank/DDBJ databases">
        <title>The genome sequences of Kitasatospora sp. strain HUAS MG31.</title>
        <authorList>
            <person name="Mo P."/>
        </authorList>
    </citation>
    <scope>NUCLEOTIDE SEQUENCE</scope>
    <source>
        <strain evidence="1">HUAS MG31</strain>
    </source>
</reference>
<organism evidence="1">
    <name type="scientific">Kitasatospora camelliae</name>
    <dbReference type="NCBI Taxonomy" id="3156397"/>
    <lineage>
        <taxon>Bacteria</taxon>
        <taxon>Bacillati</taxon>
        <taxon>Actinomycetota</taxon>
        <taxon>Actinomycetes</taxon>
        <taxon>Kitasatosporales</taxon>
        <taxon>Streptomycetaceae</taxon>
        <taxon>Kitasatospora</taxon>
    </lineage>
</organism>
<gene>
    <name evidence="1" type="ORF">ABWK59_17235</name>
</gene>
<protein>
    <submittedName>
        <fullName evidence="1">Uncharacterized protein</fullName>
    </submittedName>
</protein>
<proteinExistence type="predicted"/>
<evidence type="ECO:0000313" key="1">
    <source>
        <dbReference type="EMBL" id="XCM80538.1"/>
    </source>
</evidence>